<dbReference type="PANTHER" id="PTHR14140:SF27">
    <property type="entry name" value="OS04G0289800 PROTEIN"/>
    <property type="match status" value="1"/>
</dbReference>
<keyword evidence="6" id="KW-1185">Reference proteome</keyword>
<dbReference type="Gene3D" id="2.30.280.10">
    <property type="entry name" value="SRA-YDG"/>
    <property type="match status" value="1"/>
</dbReference>
<keyword evidence="1 2" id="KW-0539">Nucleus</keyword>
<dbReference type="InParanoid" id="A0A5C3PWA1"/>
<dbReference type="Pfam" id="PF02182">
    <property type="entry name" value="SAD_SRA"/>
    <property type="match status" value="1"/>
</dbReference>
<dbReference type="GO" id="GO:0016567">
    <property type="term" value="P:protein ubiquitination"/>
    <property type="evidence" value="ECO:0007669"/>
    <property type="project" value="TreeGrafter"/>
</dbReference>
<sequence>MGFKSKPAFTRTTPADVFGHIPGIPVGSTFENRMYLHHTSVHTGMMAGIAGDMKAGCYSVVMSGGYEDDVDMGYNFIYTGCGGRDRTDGEKPRDGPQTCDQTFDNKRNASLRVSASTKKPVRVIRGYMSTSDFAPTKGYRYDGLYVVEEAWLDVGKSGFRVCKFRFRRLPDQPPIPRRSIAYSVDLSDWDPPRHFWHDTCPSVVSSTTTLSSKNKVDRDVTSRTRDSPPPPRDGQRRPAPPILSIPPTYNVAATRSQQSPVVQTPVTASEPNVLDLLAEWKGSVRTGR</sequence>
<protein>
    <recommendedName>
        <fullName evidence="4">YDG domain-containing protein</fullName>
    </recommendedName>
</protein>
<feature type="compositionally biased region" description="Pro residues" evidence="3">
    <location>
        <begin position="227"/>
        <end position="244"/>
    </location>
</feature>
<dbReference type="SMART" id="SM00466">
    <property type="entry name" value="SRA"/>
    <property type="match status" value="1"/>
</dbReference>
<comment type="subcellular location">
    <subcellularLocation>
        <location evidence="2">Nucleus</location>
    </subcellularLocation>
</comment>
<dbReference type="PANTHER" id="PTHR14140">
    <property type="entry name" value="E3 UBIQUITIN-PROTEIN LIGASE UHRF-RELATED"/>
    <property type="match status" value="1"/>
</dbReference>
<dbReference type="InterPro" id="IPR015947">
    <property type="entry name" value="PUA-like_sf"/>
</dbReference>
<organism evidence="5 6">
    <name type="scientific">Polyporus arcularius HHB13444</name>
    <dbReference type="NCBI Taxonomy" id="1314778"/>
    <lineage>
        <taxon>Eukaryota</taxon>
        <taxon>Fungi</taxon>
        <taxon>Dikarya</taxon>
        <taxon>Basidiomycota</taxon>
        <taxon>Agaricomycotina</taxon>
        <taxon>Agaricomycetes</taxon>
        <taxon>Polyporales</taxon>
        <taxon>Polyporaceae</taxon>
        <taxon>Polyporus</taxon>
    </lineage>
</organism>
<dbReference type="GO" id="GO:0044027">
    <property type="term" value="P:negative regulation of gene expression via chromosomal CpG island methylation"/>
    <property type="evidence" value="ECO:0007669"/>
    <property type="project" value="TreeGrafter"/>
</dbReference>
<evidence type="ECO:0000256" key="1">
    <source>
        <dbReference type="ARBA" id="ARBA00023242"/>
    </source>
</evidence>
<dbReference type="SUPFAM" id="SSF88697">
    <property type="entry name" value="PUA domain-like"/>
    <property type="match status" value="1"/>
</dbReference>
<dbReference type="EMBL" id="ML210976">
    <property type="protein sequence ID" value="TFK93812.1"/>
    <property type="molecule type" value="Genomic_DNA"/>
</dbReference>
<evidence type="ECO:0000256" key="2">
    <source>
        <dbReference type="PROSITE-ProRule" id="PRU00358"/>
    </source>
</evidence>
<evidence type="ECO:0000313" key="6">
    <source>
        <dbReference type="Proteomes" id="UP000308197"/>
    </source>
</evidence>
<accession>A0A5C3PWA1</accession>
<dbReference type="GO" id="GO:0005634">
    <property type="term" value="C:nucleus"/>
    <property type="evidence" value="ECO:0007669"/>
    <property type="project" value="UniProtKB-SubCell"/>
</dbReference>
<proteinExistence type="predicted"/>
<feature type="compositionally biased region" description="Basic and acidic residues" evidence="3">
    <location>
        <begin position="214"/>
        <end position="226"/>
    </location>
</feature>
<feature type="region of interest" description="Disordered" evidence="3">
    <location>
        <begin position="204"/>
        <end position="269"/>
    </location>
</feature>
<evidence type="ECO:0000259" key="4">
    <source>
        <dbReference type="PROSITE" id="PS51015"/>
    </source>
</evidence>
<evidence type="ECO:0000256" key="3">
    <source>
        <dbReference type="SAM" id="MobiDB-lite"/>
    </source>
</evidence>
<dbReference type="PROSITE" id="PS51015">
    <property type="entry name" value="YDG"/>
    <property type="match status" value="1"/>
</dbReference>
<name>A0A5C3PWA1_9APHY</name>
<dbReference type="InterPro" id="IPR003105">
    <property type="entry name" value="SRA_YDG"/>
</dbReference>
<dbReference type="Proteomes" id="UP000308197">
    <property type="component" value="Unassembled WGS sequence"/>
</dbReference>
<dbReference type="GO" id="GO:0061630">
    <property type="term" value="F:ubiquitin protein ligase activity"/>
    <property type="evidence" value="ECO:0007669"/>
    <property type="project" value="TreeGrafter"/>
</dbReference>
<dbReference type="InterPro" id="IPR036987">
    <property type="entry name" value="SRA-YDG_sf"/>
</dbReference>
<feature type="domain" description="YDG" evidence="4">
    <location>
        <begin position="19"/>
        <end position="168"/>
    </location>
</feature>
<evidence type="ECO:0000313" key="5">
    <source>
        <dbReference type="EMBL" id="TFK93812.1"/>
    </source>
</evidence>
<feature type="compositionally biased region" description="Polar residues" evidence="3">
    <location>
        <begin position="251"/>
        <end position="269"/>
    </location>
</feature>
<gene>
    <name evidence="5" type="ORF">K466DRAFT_510983</name>
</gene>
<reference evidence="5 6" key="1">
    <citation type="journal article" date="2019" name="Nat. Ecol. Evol.">
        <title>Megaphylogeny resolves global patterns of mushroom evolution.</title>
        <authorList>
            <person name="Varga T."/>
            <person name="Krizsan K."/>
            <person name="Foldi C."/>
            <person name="Dima B."/>
            <person name="Sanchez-Garcia M."/>
            <person name="Sanchez-Ramirez S."/>
            <person name="Szollosi G.J."/>
            <person name="Szarkandi J.G."/>
            <person name="Papp V."/>
            <person name="Albert L."/>
            <person name="Andreopoulos W."/>
            <person name="Angelini C."/>
            <person name="Antonin V."/>
            <person name="Barry K.W."/>
            <person name="Bougher N.L."/>
            <person name="Buchanan P."/>
            <person name="Buyck B."/>
            <person name="Bense V."/>
            <person name="Catcheside P."/>
            <person name="Chovatia M."/>
            <person name="Cooper J."/>
            <person name="Damon W."/>
            <person name="Desjardin D."/>
            <person name="Finy P."/>
            <person name="Geml J."/>
            <person name="Haridas S."/>
            <person name="Hughes K."/>
            <person name="Justo A."/>
            <person name="Karasinski D."/>
            <person name="Kautmanova I."/>
            <person name="Kiss B."/>
            <person name="Kocsube S."/>
            <person name="Kotiranta H."/>
            <person name="LaButti K.M."/>
            <person name="Lechner B.E."/>
            <person name="Liimatainen K."/>
            <person name="Lipzen A."/>
            <person name="Lukacs Z."/>
            <person name="Mihaltcheva S."/>
            <person name="Morgado L.N."/>
            <person name="Niskanen T."/>
            <person name="Noordeloos M.E."/>
            <person name="Ohm R.A."/>
            <person name="Ortiz-Santana B."/>
            <person name="Ovrebo C."/>
            <person name="Racz N."/>
            <person name="Riley R."/>
            <person name="Savchenko A."/>
            <person name="Shiryaev A."/>
            <person name="Soop K."/>
            <person name="Spirin V."/>
            <person name="Szebenyi C."/>
            <person name="Tomsovsky M."/>
            <person name="Tulloss R.E."/>
            <person name="Uehling J."/>
            <person name="Grigoriev I.V."/>
            <person name="Vagvolgyi C."/>
            <person name="Papp T."/>
            <person name="Martin F.M."/>
            <person name="Miettinen O."/>
            <person name="Hibbett D.S."/>
            <person name="Nagy L.G."/>
        </authorList>
    </citation>
    <scope>NUCLEOTIDE SEQUENCE [LARGE SCALE GENOMIC DNA]</scope>
    <source>
        <strain evidence="5 6">HHB13444</strain>
    </source>
</reference>
<dbReference type="AlphaFoldDB" id="A0A5C3PWA1"/>
<dbReference type="InterPro" id="IPR045134">
    <property type="entry name" value="UHRF1/2-like"/>
</dbReference>
<dbReference type="STRING" id="1314778.A0A5C3PWA1"/>